<accession>A0A165M5U7</accession>
<dbReference type="AlphaFoldDB" id="A0A165M5U7"/>
<dbReference type="EMBL" id="KV425758">
    <property type="protein sequence ID" value="KZT17939.1"/>
    <property type="molecule type" value="Genomic_DNA"/>
</dbReference>
<evidence type="ECO:0000313" key="2">
    <source>
        <dbReference type="Proteomes" id="UP000076761"/>
    </source>
</evidence>
<sequence>MVLSSYSTGSWSSCAVNSVSPALNKSSNSSIVIWRPPNTSKKSSRWKMEASRTVLLAVPMLAMGSMAFAPCVRQILKFLHSEASHCFQKLLVEDGSIQLSVVGDADSSHGVHGVCGSLAAITVVPVEDFGDATDMARGCPEGEWNAWQPASEERTSFRLILRVGASIANVLVSRGFISERQLPGEFHHVVHELGELLGG</sequence>
<evidence type="ECO:0000313" key="1">
    <source>
        <dbReference type="EMBL" id="KZT17939.1"/>
    </source>
</evidence>
<dbReference type="InParanoid" id="A0A165M5U7"/>
<dbReference type="Proteomes" id="UP000076761">
    <property type="component" value="Unassembled WGS sequence"/>
</dbReference>
<protein>
    <submittedName>
        <fullName evidence="1">Uncharacterized protein</fullName>
    </submittedName>
</protein>
<gene>
    <name evidence="1" type="ORF">NEOLEDRAFT_342801</name>
</gene>
<name>A0A165M5U7_9AGAM</name>
<reference evidence="1 2" key="1">
    <citation type="journal article" date="2016" name="Mol. Biol. Evol.">
        <title>Comparative Genomics of Early-Diverging Mushroom-Forming Fungi Provides Insights into the Origins of Lignocellulose Decay Capabilities.</title>
        <authorList>
            <person name="Nagy L.G."/>
            <person name="Riley R."/>
            <person name="Tritt A."/>
            <person name="Adam C."/>
            <person name="Daum C."/>
            <person name="Floudas D."/>
            <person name="Sun H."/>
            <person name="Yadav J.S."/>
            <person name="Pangilinan J."/>
            <person name="Larsson K.H."/>
            <person name="Matsuura K."/>
            <person name="Barry K."/>
            <person name="Labutti K."/>
            <person name="Kuo R."/>
            <person name="Ohm R.A."/>
            <person name="Bhattacharya S.S."/>
            <person name="Shirouzu T."/>
            <person name="Yoshinaga Y."/>
            <person name="Martin F.M."/>
            <person name="Grigoriev I.V."/>
            <person name="Hibbett D.S."/>
        </authorList>
    </citation>
    <scope>NUCLEOTIDE SEQUENCE [LARGE SCALE GENOMIC DNA]</scope>
    <source>
        <strain evidence="1 2">HHB14362 ss-1</strain>
    </source>
</reference>
<organism evidence="1 2">
    <name type="scientific">Neolentinus lepideus HHB14362 ss-1</name>
    <dbReference type="NCBI Taxonomy" id="1314782"/>
    <lineage>
        <taxon>Eukaryota</taxon>
        <taxon>Fungi</taxon>
        <taxon>Dikarya</taxon>
        <taxon>Basidiomycota</taxon>
        <taxon>Agaricomycotina</taxon>
        <taxon>Agaricomycetes</taxon>
        <taxon>Gloeophyllales</taxon>
        <taxon>Gloeophyllaceae</taxon>
        <taxon>Neolentinus</taxon>
    </lineage>
</organism>
<keyword evidence="2" id="KW-1185">Reference proteome</keyword>
<proteinExistence type="predicted"/>